<dbReference type="VEuPathDB" id="FungiDB:Bcin11g02260"/>
<feature type="domain" description="NWD NACHT-NTPase N-terminal" evidence="3">
    <location>
        <begin position="21"/>
        <end position="227"/>
    </location>
</feature>
<dbReference type="PANTHER" id="PTHR10039:SF15">
    <property type="entry name" value="NACHT DOMAIN-CONTAINING PROTEIN"/>
    <property type="match status" value="1"/>
</dbReference>
<reference evidence="5 6" key="2">
    <citation type="journal article" date="2012" name="Eukaryot. Cell">
        <title>Genome update of Botrytis cinerea strains B05.10 and T4.</title>
        <authorList>
            <person name="Staats M."/>
            <person name="van Kan J.A."/>
        </authorList>
    </citation>
    <scope>NUCLEOTIDE SEQUENCE [LARGE SCALE GENOMIC DNA]</scope>
    <source>
        <strain evidence="5 6">B05.10</strain>
    </source>
</reference>
<keyword evidence="2" id="KW-0040">ANK repeat</keyword>
<accession>A0A384JWH6</accession>
<dbReference type="EMBL" id="CP009815">
    <property type="protein sequence ID" value="ATZ54910.1"/>
    <property type="molecule type" value="Genomic_DNA"/>
</dbReference>
<dbReference type="Proteomes" id="UP000001798">
    <property type="component" value="Chromosome 11"/>
</dbReference>
<dbReference type="Pfam" id="PF17100">
    <property type="entry name" value="NACHT_N"/>
    <property type="match status" value="1"/>
</dbReference>
<dbReference type="InterPro" id="IPR036770">
    <property type="entry name" value="Ankyrin_rpt-contain_sf"/>
</dbReference>
<proteinExistence type="predicted"/>
<feature type="domain" description="Nephrocystin 3-like N-terminal" evidence="4">
    <location>
        <begin position="290"/>
        <end position="449"/>
    </location>
</feature>
<dbReference type="PANTHER" id="PTHR10039">
    <property type="entry name" value="AMELOGENIN"/>
    <property type="match status" value="1"/>
</dbReference>
<dbReference type="AlphaFoldDB" id="A0A384JWH6"/>
<reference evidence="5 6" key="1">
    <citation type="journal article" date="2011" name="PLoS Genet.">
        <title>Genomic analysis of the necrotrophic fungal pathogens Sclerotinia sclerotiorum and Botrytis cinerea.</title>
        <authorList>
            <person name="Amselem J."/>
            <person name="Cuomo C.A."/>
            <person name="van Kan J.A."/>
            <person name="Viaud M."/>
            <person name="Benito E.P."/>
            <person name="Couloux A."/>
            <person name="Coutinho P.M."/>
            <person name="de Vries R.P."/>
            <person name="Dyer P.S."/>
            <person name="Fillinger S."/>
            <person name="Fournier E."/>
            <person name="Gout L."/>
            <person name="Hahn M."/>
            <person name="Kohn L."/>
            <person name="Lapalu N."/>
            <person name="Plummer K.M."/>
            <person name="Pradier J.M."/>
            <person name="Quevillon E."/>
            <person name="Sharon A."/>
            <person name="Simon A."/>
            <person name="ten Have A."/>
            <person name="Tudzynski B."/>
            <person name="Tudzynski P."/>
            <person name="Wincker P."/>
            <person name="Andrew M."/>
            <person name="Anthouard V."/>
            <person name="Beever R.E."/>
            <person name="Beffa R."/>
            <person name="Benoit I."/>
            <person name="Bouzid O."/>
            <person name="Brault B."/>
            <person name="Chen Z."/>
            <person name="Choquer M."/>
            <person name="Collemare J."/>
            <person name="Cotton P."/>
            <person name="Danchin E.G."/>
            <person name="Da Silva C."/>
            <person name="Gautier A."/>
            <person name="Giraud C."/>
            <person name="Giraud T."/>
            <person name="Gonzalez C."/>
            <person name="Grossetete S."/>
            <person name="Guldener U."/>
            <person name="Henrissat B."/>
            <person name="Howlett B.J."/>
            <person name="Kodira C."/>
            <person name="Kretschmer M."/>
            <person name="Lappartient A."/>
            <person name="Leroch M."/>
            <person name="Levis C."/>
            <person name="Mauceli E."/>
            <person name="Neuveglise C."/>
            <person name="Oeser B."/>
            <person name="Pearson M."/>
            <person name="Poulain J."/>
            <person name="Poussereau N."/>
            <person name="Quesneville H."/>
            <person name="Rascle C."/>
            <person name="Schumacher J."/>
            <person name="Segurens B."/>
            <person name="Sexton A."/>
            <person name="Silva E."/>
            <person name="Sirven C."/>
            <person name="Soanes D.M."/>
            <person name="Talbot N.J."/>
            <person name="Templeton M."/>
            <person name="Yandava C."/>
            <person name="Yarden O."/>
            <person name="Zeng Q."/>
            <person name="Rollins J.A."/>
            <person name="Lebrun M.H."/>
            <person name="Dickman M."/>
        </authorList>
    </citation>
    <scope>NUCLEOTIDE SEQUENCE [LARGE SCALE GENOMIC DNA]</scope>
    <source>
        <strain evidence="5 6">B05.10</strain>
    </source>
</reference>
<dbReference type="Gene3D" id="3.40.50.300">
    <property type="entry name" value="P-loop containing nucleotide triphosphate hydrolases"/>
    <property type="match status" value="1"/>
</dbReference>
<dbReference type="PROSITE" id="PS50297">
    <property type="entry name" value="ANK_REP_REGION"/>
    <property type="match status" value="1"/>
</dbReference>
<dbReference type="InterPro" id="IPR002110">
    <property type="entry name" value="Ankyrin_rpt"/>
</dbReference>
<dbReference type="OrthoDB" id="7464126at2759"/>
<dbReference type="Pfam" id="PF24883">
    <property type="entry name" value="NPHP3_N"/>
    <property type="match status" value="1"/>
</dbReference>
<keyword evidence="1" id="KW-0677">Repeat</keyword>
<dbReference type="SUPFAM" id="SSF52540">
    <property type="entry name" value="P-loop containing nucleoside triphosphate hydrolases"/>
    <property type="match status" value="1"/>
</dbReference>
<dbReference type="Gene3D" id="1.25.40.20">
    <property type="entry name" value="Ankyrin repeat-containing domain"/>
    <property type="match status" value="1"/>
</dbReference>
<dbReference type="Pfam" id="PF00023">
    <property type="entry name" value="Ank"/>
    <property type="match status" value="1"/>
</dbReference>
<evidence type="ECO:0000313" key="5">
    <source>
        <dbReference type="EMBL" id="ATZ54910.1"/>
    </source>
</evidence>
<evidence type="ECO:0000313" key="6">
    <source>
        <dbReference type="Proteomes" id="UP000001798"/>
    </source>
</evidence>
<feature type="repeat" description="ANK" evidence="2">
    <location>
        <begin position="827"/>
        <end position="859"/>
    </location>
</feature>
<protein>
    <submittedName>
        <fullName evidence="5">Uncharacterized protein</fullName>
    </submittedName>
</protein>
<evidence type="ECO:0000259" key="4">
    <source>
        <dbReference type="Pfam" id="PF24883"/>
    </source>
</evidence>
<reference evidence="5 6" key="3">
    <citation type="journal article" date="2017" name="Mol. Plant Pathol.">
        <title>A gapless genome sequence of the fungus Botrytis cinerea.</title>
        <authorList>
            <person name="Van Kan J.A."/>
            <person name="Stassen J.H."/>
            <person name="Mosbach A."/>
            <person name="Van Der Lee T.A."/>
            <person name="Faino L."/>
            <person name="Farmer A.D."/>
            <person name="Papasotiriou D.G."/>
            <person name="Zhou S."/>
            <person name="Seidl M.F."/>
            <person name="Cottam E."/>
            <person name="Edel D."/>
            <person name="Hahn M."/>
            <person name="Schwartz D.C."/>
            <person name="Dietrich R.A."/>
            <person name="Widdison S."/>
            <person name="Scalliet G."/>
        </authorList>
    </citation>
    <scope>NUCLEOTIDE SEQUENCE [LARGE SCALE GENOMIC DNA]</scope>
    <source>
        <strain evidence="5 6">B05.10</strain>
    </source>
</reference>
<organism evidence="5 6">
    <name type="scientific">Botryotinia fuckeliana (strain B05.10)</name>
    <name type="common">Noble rot fungus</name>
    <name type="synonym">Botrytis cinerea</name>
    <dbReference type="NCBI Taxonomy" id="332648"/>
    <lineage>
        <taxon>Eukaryota</taxon>
        <taxon>Fungi</taxon>
        <taxon>Dikarya</taxon>
        <taxon>Ascomycota</taxon>
        <taxon>Pezizomycotina</taxon>
        <taxon>Leotiomycetes</taxon>
        <taxon>Helotiales</taxon>
        <taxon>Sclerotiniaceae</taxon>
        <taxon>Botrytis</taxon>
    </lineage>
</organism>
<sequence length="1181" mass="135691">MASVQESSTAFMALANQNDILWKEAYEKLKHEDSDLWERLQSIINKDSNVKNNVGQEQQLGDLLFRKRRIMEDKQWVLYWRKKAIKIGPQFDKIVKIFKLIKPVGDTAAGLDPVHAGIPWACVSILLPLILSHSEEQEAALNGLQKVVEIVQQFTSFRWDYLNLSQGKPEKQLKESILTLYWKILRYEATAINNFSRHTIARYAASIVGKDEWKKLLGEVEDYKNNFMSNLQLNDSQNQKRFENELRELILQLDRTDDKNLEVIQWVSDKPYISQHYTARQLLSQYPHAGEWIIEKYNKWLHQNEAPAFWLRGTIGTGKTSIMSTIIESFYSDVARQDDQRMIYFYCISPTTSDDVIRSLVSQLAWTLDGNAIETSILAMFNDAKPPNATIPITEDWSAALLKLCQRVSKVIIVIDALDECFDFSKLLATLRRLQIKQLDGVKFVFSSRLNVDVEKVFTGSEGVTLATEDTSKDMSIYIENEVRSKEEDIECWDEATKRQFMNRIVLVLANFAGGMFKWVTLQLAIMFPIETQTFLPENIEIQLLNIINRNTSLEQSLNGAYETVYSMNTKPGAYNTSVFKSICKWLLCCKAALPPEEVLKVIELSLDHDPKLQRITRSPLSTKVVLHCCSNFVIQSSEGNFRFAHLSVEEYLTDHCSVKLEFQYEECHLFVMKICLAFMEQKRIDSVAKLWHKKALKAAVRSRVRSLKLEVFTSQEYSISYWAYHAEKSIPERRCREPLYKSFALGTKLSPSLQWWFCQIDAHNYSGSVMNQIMEIADELLGSLPRSDQYPSKSRLRILGAAFNLPEILENGLKNYKEEIDAPLRTGLTPLLVAIRHGSPDSVKYLLDREANPTLTSVAHRHHIRYGNMGRPIADEDMVYWVTGKGGNSQEELEGRLQVENVLLNHEKSRDHFLNQLEKHLRIDAHPNPSRALKILYRASNEVPISARIFKYRIKARGLGEMAQFLDLMDEETFDEEMVADIVRHDSWETTKNFFEFKHVDSITEKIVRSALRSSKTLAYLMNQFDHSVLTREIVIDEKPQWAGLWKVILDVKGNQFVNQEVFDSLFQESASTRNLTFILDSCGTEMIRSSHVEVIAGSPLYTLEALNAILRIRGSLDGLITEQAVVTALQNDNYDVAVFLMEKSENVQSLLTKRVEEAARHGGEAGILFLEKFAKNTYD</sequence>
<dbReference type="GeneID" id="36394633"/>
<dbReference type="RefSeq" id="XP_024551686.1">
    <property type="nucleotide sequence ID" value="XM_024695885.1"/>
</dbReference>
<dbReference type="InterPro" id="IPR031359">
    <property type="entry name" value="NACHT_N"/>
</dbReference>
<dbReference type="PROSITE" id="PS50088">
    <property type="entry name" value="ANK_REPEAT"/>
    <property type="match status" value="1"/>
</dbReference>
<evidence type="ECO:0000256" key="2">
    <source>
        <dbReference type="PROSITE-ProRule" id="PRU00023"/>
    </source>
</evidence>
<keyword evidence="6" id="KW-1185">Reference proteome</keyword>
<evidence type="ECO:0000259" key="3">
    <source>
        <dbReference type="Pfam" id="PF17100"/>
    </source>
</evidence>
<dbReference type="InterPro" id="IPR056884">
    <property type="entry name" value="NPHP3-like_N"/>
</dbReference>
<dbReference type="SUPFAM" id="SSF48403">
    <property type="entry name" value="Ankyrin repeat"/>
    <property type="match status" value="1"/>
</dbReference>
<dbReference type="InterPro" id="IPR027417">
    <property type="entry name" value="P-loop_NTPase"/>
</dbReference>
<dbReference type="KEGG" id="bfu:BCIN_11g02260"/>
<dbReference type="SMART" id="SM00248">
    <property type="entry name" value="ANK"/>
    <property type="match status" value="1"/>
</dbReference>
<name>A0A384JWH6_BOTFB</name>
<gene>
    <name evidence="5" type="ORF">BCIN_11g02260</name>
</gene>
<evidence type="ECO:0000256" key="1">
    <source>
        <dbReference type="ARBA" id="ARBA00022737"/>
    </source>
</evidence>